<keyword evidence="3" id="KW-0378">Hydrolase</keyword>
<gene>
    <name evidence="3" type="ORF">ACFSSA_00510</name>
</gene>
<evidence type="ECO:0000313" key="4">
    <source>
        <dbReference type="Proteomes" id="UP001597375"/>
    </source>
</evidence>
<dbReference type="InterPro" id="IPR012020">
    <property type="entry name" value="ABHD4"/>
</dbReference>
<protein>
    <submittedName>
        <fullName evidence="3">YheT family hydrolase</fullName>
    </submittedName>
</protein>
<evidence type="ECO:0000256" key="1">
    <source>
        <dbReference type="ARBA" id="ARBA00010884"/>
    </source>
</evidence>
<evidence type="ECO:0000259" key="2">
    <source>
        <dbReference type="Pfam" id="PF12146"/>
    </source>
</evidence>
<feature type="domain" description="Serine aminopeptidase S33" evidence="2">
    <location>
        <begin position="61"/>
        <end position="191"/>
    </location>
</feature>
<comment type="caution">
    <text evidence="3">The sequence shown here is derived from an EMBL/GenBank/DDBJ whole genome shotgun (WGS) entry which is preliminary data.</text>
</comment>
<accession>A0ABW5D255</accession>
<dbReference type="InterPro" id="IPR050960">
    <property type="entry name" value="AB_hydrolase_4_sf"/>
</dbReference>
<name>A0ABW5D255_9BACT</name>
<dbReference type="PANTHER" id="PTHR10794">
    <property type="entry name" value="ABHYDROLASE DOMAIN-CONTAINING PROTEIN"/>
    <property type="match status" value="1"/>
</dbReference>
<keyword evidence="4" id="KW-1185">Reference proteome</keyword>
<proteinExistence type="inferred from homology"/>
<dbReference type="InterPro" id="IPR022742">
    <property type="entry name" value="Hydrolase_4"/>
</dbReference>
<dbReference type="RefSeq" id="WP_386817806.1">
    <property type="nucleotide sequence ID" value="NZ_JBHUIT010000001.1"/>
</dbReference>
<dbReference type="Pfam" id="PF12146">
    <property type="entry name" value="Hydrolase_4"/>
    <property type="match status" value="1"/>
</dbReference>
<reference evidence="4" key="1">
    <citation type="journal article" date="2019" name="Int. J. Syst. Evol. Microbiol.">
        <title>The Global Catalogue of Microorganisms (GCM) 10K type strain sequencing project: providing services to taxonomists for standard genome sequencing and annotation.</title>
        <authorList>
            <consortium name="The Broad Institute Genomics Platform"/>
            <consortium name="The Broad Institute Genome Sequencing Center for Infectious Disease"/>
            <person name="Wu L."/>
            <person name="Ma J."/>
        </authorList>
    </citation>
    <scope>NUCLEOTIDE SEQUENCE [LARGE SCALE GENOMIC DNA]</scope>
    <source>
        <strain evidence="4">CGMCC 4.7106</strain>
    </source>
</reference>
<comment type="similarity">
    <text evidence="1">Belongs to the AB hydrolase superfamily. AB hydrolase 4 family.</text>
</comment>
<organism evidence="3 4">
    <name type="scientific">Luteolibacter algae</name>
    <dbReference type="NCBI Taxonomy" id="454151"/>
    <lineage>
        <taxon>Bacteria</taxon>
        <taxon>Pseudomonadati</taxon>
        <taxon>Verrucomicrobiota</taxon>
        <taxon>Verrucomicrobiia</taxon>
        <taxon>Verrucomicrobiales</taxon>
        <taxon>Verrucomicrobiaceae</taxon>
        <taxon>Luteolibacter</taxon>
    </lineage>
</organism>
<sequence length="318" mass="35699">MPLIQHSNYRAPVWLRGGHAQTIHPVLFRKVEKITAHPHRLELDDGDFLDVEWTGKDRERLAIISHGLEGSLGAIYVQGMATALWRRGWDVLVWSFRGCSGELNRNSSFYHSGATRDLDAVIQHAFKCHPANKIDLVGFSLGGNLTLKYIGERGGDIDPRIVASACFSVPCELASSSAELARWENKIYMERFLKSLRSKVREKAMVYPDVLDTRGIDGLKSFAEFDERFTAPLHGFSNAEDYWMRSSCRQFLPGVTIPTLLVSAANDPILGKDCYPYPEAENSDSFYLEVPRQGGHVGFGPGSEYWSETRAAEFLALR</sequence>
<dbReference type="GO" id="GO:0016787">
    <property type="term" value="F:hydrolase activity"/>
    <property type="evidence" value="ECO:0007669"/>
    <property type="project" value="UniProtKB-KW"/>
</dbReference>
<dbReference type="PANTHER" id="PTHR10794:SF94">
    <property type="entry name" value="ESTERASE YHET-RELATED"/>
    <property type="match status" value="1"/>
</dbReference>
<dbReference type="InterPro" id="IPR029058">
    <property type="entry name" value="AB_hydrolase_fold"/>
</dbReference>
<dbReference type="EMBL" id="JBHUIT010000001">
    <property type="protein sequence ID" value="MFD2255143.1"/>
    <property type="molecule type" value="Genomic_DNA"/>
</dbReference>
<dbReference type="PIRSF" id="PIRSF005211">
    <property type="entry name" value="Ab_hydro_YheT"/>
    <property type="match status" value="1"/>
</dbReference>
<dbReference type="SUPFAM" id="SSF53474">
    <property type="entry name" value="alpha/beta-Hydrolases"/>
    <property type="match status" value="1"/>
</dbReference>
<dbReference type="Gene3D" id="3.40.50.1820">
    <property type="entry name" value="alpha/beta hydrolase"/>
    <property type="match status" value="1"/>
</dbReference>
<evidence type="ECO:0000313" key="3">
    <source>
        <dbReference type="EMBL" id="MFD2255143.1"/>
    </source>
</evidence>
<dbReference type="Proteomes" id="UP001597375">
    <property type="component" value="Unassembled WGS sequence"/>
</dbReference>